<protein>
    <submittedName>
        <fullName evidence="5">IPTL-CTERM sorting domain-containing protein</fullName>
    </submittedName>
</protein>
<feature type="region of interest" description="Disordered" evidence="1">
    <location>
        <begin position="661"/>
        <end position="695"/>
    </location>
</feature>
<feature type="domain" description="DUF11" evidence="3">
    <location>
        <begin position="1162"/>
        <end position="1284"/>
    </location>
</feature>
<name>A0A7G9RJG1_9BURK</name>
<dbReference type="Proteomes" id="UP000515811">
    <property type="component" value="Chromosome"/>
</dbReference>
<dbReference type="PANTHER" id="PTHR34819">
    <property type="entry name" value="LARGE CYSTEINE-RICH PERIPLASMIC PROTEIN OMCB"/>
    <property type="match status" value="1"/>
</dbReference>
<dbReference type="RefSeq" id="WP_187596009.1">
    <property type="nucleotide sequence ID" value="NZ_CP060714.1"/>
</dbReference>
<organism evidence="5 6">
    <name type="scientific">Diaphorobacter ruginosibacter</name>
    <dbReference type="NCBI Taxonomy" id="1715720"/>
    <lineage>
        <taxon>Bacteria</taxon>
        <taxon>Pseudomonadati</taxon>
        <taxon>Pseudomonadota</taxon>
        <taxon>Betaproteobacteria</taxon>
        <taxon>Burkholderiales</taxon>
        <taxon>Comamonadaceae</taxon>
        <taxon>Diaphorobacter</taxon>
    </lineage>
</organism>
<evidence type="ECO:0000259" key="3">
    <source>
        <dbReference type="Pfam" id="PF01345"/>
    </source>
</evidence>
<reference evidence="5 6" key="1">
    <citation type="submission" date="2020-08" db="EMBL/GenBank/DDBJ databases">
        <title>Genome sequence of Diaphorobacter ruginosibacter DSM 27467T.</title>
        <authorList>
            <person name="Hyun D.-W."/>
            <person name="Bae J.-W."/>
        </authorList>
    </citation>
    <scope>NUCLEOTIDE SEQUENCE [LARGE SCALE GENOMIC DNA]</scope>
    <source>
        <strain evidence="5 6">DSM 27467</strain>
    </source>
</reference>
<sequence>MNQPVPANSIISCTFSTLLAGAPQRVDFNVILPVKGLATKAFASLASADNVDKNPDNNDNIERNITLYERADLSVKFAGPANGSTQQQGMVVNYAIQASNANSPYAFPLAAGEKAVVRFALPAGTSWQGDPISPGNVWSCVKSNDTTSTPPTSAQICTYTAPVGGIGKGVDLPLLTIPVTVTESSGNTDATVSVAGQTSGGITFVDSDPDNNNDKVGITFAPNTQLDMKLAKSVTPTVLDKKETASQNVTYTMKASRNSGGMLPSGAISITDTLPAGITYGDASQAAKDAGWSCSAVSQVLTCLFTGTVNGDGSLPDLVFTAAVNVGGAAINPVTGNTVLTNTATLDVENEPAANKGPNNQSSANVTISDKASLKVEKAASVTGAIKDRTQFSWTIKLTNTSDVKVLATNTVTVSDELDPKLEYVKDAAAEAPWVCTASPAAWTTTTPQTVTCTLNEEIAENAVKNLNIKVEAHIPNGQDWATIQNTASAACPTGRTCPGLGTDGFLSNKSMVNLSEKVADLSISKLAAVTPDSSTYGPTASGAEVEYTLNVQNAIPTPLPSGMLVSDFQTAQTVVVEDVITNLLNANESAAAHPVTGTPRYSNNRFVEATYTPVNGVTGSCDYSTTGLPANQVKVTCTLNNVPVGNTVYPITIKARQFVNPTGDADQPGKITNTATVKSDDTAEHDGGNNSSSADVTLTALTNLKASKTATPIAALAGQPVTYTIGVQNQGPSAARIVKLVDSLPVGMIWVTAPSTTNGSTCSLSGGGVIAAGAKVEDGKNTLTCAWPANQAFGVSTRTIAYTLRSANTDYPASVTNNVQVETATQETIPLADPNTDNKASQIVTLDKPQLDVRITMEHTADRLPINSGASSRTEYTIKVMNSGASTSYATNVQMLDKFPAAGSTAGFVLNGAAVTSVVSLGKDGKPTSTNRFDPSLCTFSADGLVCNFPWLAPGESAEIKFEMDAATINNGDLPYGTIRHEASVSADGEYLPNLPAGEDVTDNNKVTDRTSAYDPASGFDPDELKDVDLSITKTSEAVNATVGDTIAYRLTVKNEETATPPKHLTGGNAKVTDVLPEGLELLLPAPSQCNYKAATRTLECTVTDLNQGASVGFDFSAKVSTLAQGQTEVVNTATVTSPGDLNPSNDRSEKKVPSTPPAVDLSITKTSDTTSTKVGGTIAYRLTVKNEETATPPKDLKNGNAKVTDVLPEGLELMQPVPNQCTYASATRTLECTVTDLSQGALVTFDFSAKVNTLAQGQKEVVNTATVTSSGDPNPGNDQSKKVVPSDPPVVPSPTPVPTLSAWAMMVLSMMLAGFALRRMAPRSSRR</sequence>
<evidence type="ECO:0000256" key="1">
    <source>
        <dbReference type="SAM" id="MobiDB-lite"/>
    </source>
</evidence>
<dbReference type="Pfam" id="PF18203">
    <property type="entry name" value="IPTL-CTERM"/>
    <property type="match status" value="1"/>
</dbReference>
<keyword evidence="2" id="KW-0812">Transmembrane</keyword>
<evidence type="ECO:0000313" key="6">
    <source>
        <dbReference type="Proteomes" id="UP000515811"/>
    </source>
</evidence>
<feature type="region of interest" description="Disordered" evidence="1">
    <location>
        <begin position="1136"/>
        <end position="1169"/>
    </location>
</feature>
<dbReference type="InterPro" id="IPR001434">
    <property type="entry name" value="OmcB-like_DUF11"/>
</dbReference>
<dbReference type="NCBIfam" id="TIGR01451">
    <property type="entry name" value="B_ant_repeat"/>
    <property type="match status" value="3"/>
</dbReference>
<dbReference type="Pfam" id="PF01345">
    <property type="entry name" value="DUF11"/>
    <property type="match status" value="3"/>
</dbReference>
<feature type="region of interest" description="Disordered" evidence="1">
    <location>
        <begin position="1268"/>
        <end position="1296"/>
    </location>
</feature>
<evidence type="ECO:0000313" key="5">
    <source>
        <dbReference type="EMBL" id="QNN55736.1"/>
    </source>
</evidence>
<feature type="domain" description="IPTL-CTERM protein sorting" evidence="4">
    <location>
        <begin position="1297"/>
        <end position="1322"/>
    </location>
</feature>
<feature type="transmembrane region" description="Helical" evidence="2">
    <location>
        <begin position="1302"/>
        <end position="1319"/>
    </location>
</feature>
<gene>
    <name evidence="5" type="ORF">H9K76_14035</name>
</gene>
<dbReference type="NCBIfam" id="TIGR04174">
    <property type="entry name" value="IPTL_CTERM"/>
    <property type="match status" value="1"/>
</dbReference>
<feature type="compositionally biased region" description="Basic and acidic residues" evidence="1">
    <location>
        <begin position="679"/>
        <end position="688"/>
    </location>
</feature>
<feature type="compositionally biased region" description="Polar residues" evidence="1">
    <location>
        <begin position="1136"/>
        <end position="1147"/>
    </location>
</feature>
<dbReference type="EMBL" id="CP060714">
    <property type="protein sequence ID" value="QNN55736.1"/>
    <property type="molecule type" value="Genomic_DNA"/>
</dbReference>
<dbReference type="InterPro" id="IPR047589">
    <property type="entry name" value="DUF11_rpt"/>
</dbReference>
<dbReference type="InterPro" id="IPR026442">
    <property type="entry name" value="IPTL_CTERM"/>
</dbReference>
<keyword evidence="2" id="KW-0472">Membrane</keyword>
<proteinExistence type="predicted"/>
<accession>A0A7G9RJG1</accession>
<keyword evidence="6" id="KW-1185">Reference proteome</keyword>
<feature type="compositionally biased region" description="Polar residues" evidence="1">
    <location>
        <begin position="1268"/>
        <end position="1280"/>
    </location>
</feature>
<keyword evidence="2" id="KW-1133">Transmembrane helix</keyword>
<dbReference type="InterPro" id="IPR051172">
    <property type="entry name" value="Chlamydia_OmcB"/>
</dbReference>
<feature type="domain" description="DUF11" evidence="3">
    <location>
        <begin position="1030"/>
        <end position="1152"/>
    </location>
</feature>
<dbReference type="PANTHER" id="PTHR34819:SF3">
    <property type="entry name" value="CELL SURFACE PROTEIN"/>
    <property type="match status" value="1"/>
</dbReference>
<evidence type="ECO:0000259" key="4">
    <source>
        <dbReference type="Pfam" id="PF18203"/>
    </source>
</evidence>
<feature type="domain" description="DUF11" evidence="3">
    <location>
        <begin position="705"/>
        <end position="841"/>
    </location>
</feature>
<dbReference type="KEGG" id="drg:H9K76_14035"/>
<evidence type="ECO:0000256" key="2">
    <source>
        <dbReference type="SAM" id="Phobius"/>
    </source>
</evidence>
<dbReference type="Gene3D" id="2.60.40.740">
    <property type="match status" value="3"/>
</dbReference>